<keyword evidence="1" id="KW-0472">Membrane</keyword>
<evidence type="ECO:0000313" key="2">
    <source>
        <dbReference type="EMBL" id="TVX92481.1"/>
    </source>
</evidence>
<organism evidence="2 3">
    <name type="scientific">Paenibacillus agilis</name>
    <dbReference type="NCBI Taxonomy" id="3020863"/>
    <lineage>
        <taxon>Bacteria</taxon>
        <taxon>Bacillati</taxon>
        <taxon>Bacillota</taxon>
        <taxon>Bacilli</taxon>
        <taxon>Bacillales</taxon>
        <taxon>Paenibacillaceae</taxon>
        <taxon>Paenibacillus</taxon>
    </lineage>
</organism>
<gene>
    <name evidence="2" type="ORF">FPZ44_05080</name>
</gene>
<comment type="caution">
    <text evidence="2">The sequence shown here is derived from an EMBL/GenBank/DDBJ whole genome shotgun (WGS) entry which is preliminary data.</text>
</comment>
<proteinExistence type="predicted"/>
<dbReference type="EMBL" id="VNJK01000001">
    <property type="protein sequence ID" value="TVX92481.1"/>
    <property type="molecule type" value="Genomic_DNA"/>
</dbReference>
<keyword evidence="1" id="KW-1133">Transmembrane helix</keyword>
<evidence type="ECO:0000313" key="3">
    <source>
        <dbReference type="Proteomes" id="UP000318102"/>
    </source>
</evidence>
<keyword evidence="3" id="KW-1185">Reference proteome</keyword>
<feature type="transmembrane region" description="Helical" evidence="1">
    <location>
        <begin position="7"/>
        <end position="30"/>
    </location>
</feature>
<dbReference type="PROSITE" id="PS51257">
    <property type="entry name" value="PROKAR_LIPOPROTEIN"/>
    <property type="match status" value="1"/>
</dbReference>
<dbReference type="Proteomes" id="UP000318102">
    <property type="component" value="Unassembled WGS sequence"/>
</dbReference>
<dbReference type="AlphaFoldDB" id="A0A559IY08"/>
<protein>
    <submittedName>
        <fullName evidence="2">Uncharacterized protein</fullName>
    </submittedName>
</protein>
<reference evidence="2 3" key="1">
    <citation type="submission" date="2019-07" db="EMBL/GenBank/DDBJ databases">
        <authorList>
            <person name="Kim J."/>
        </authorList>
    </citation>
    <scope>NUCLEOTIDE SEQUENCE [LARGE SCALE GENOMIC DNA]</scope>
    <source>
        <strain evidence="2 3">N4</strain>
    </source>
</reference>
<name>A0A559IY08_9BACL</name>
<dbReference type="RefSeq" id="WP_144987986.1">
    <property type="nucleotide sequence ID" value="NZ_VNJK01000001.1"/>
</dbReference>
<sequence length="252" mass="29012">MQISKKQWILVGAGLLAFIFSCIWFIWLPLHPGPLPSRQTMLDAIHDNFIGIEASQIADVIPLDDRHVYVPYISKGGSYGQSFWKWDRYQWKIGAIQEKGTPYIWKLDGNLSSQFIVYHLDPRDEVGMMKVHLIRDRYYQSSEYSQRYTPRAQMAISIPIEERLYGAIPLPSDWIRMMEEEVRISGSGQSSDLFGWMSASSQTRIGWNSYDRQGKETFTEHSVNGSGYGNGELVLQFMSIINESELEDARNP</sequence>
<evidence type="ECO:0000256" key="1">
    <source>
        <dbReference type="SAM" id="Phobius"/>
    </source>
</evidence>
<keyword evidence="1" id="KW-0812">Transmembrane</keyword>
<accession>A0A559IY08</accession>
<dbReference type="OrthoDB" id="2452975at2"/>